<dbReference type="EMBL" id="JEMC01001876">
    <property type="protein sequence ID" value="KYF92935.1"/>
    <property type="molecule type" value="Genomic_DNA"/>
</dbReference>
<evidence type="ECO:0000313" key="2">
    <source>
        <dbReference type="EMBL" id="KYF92935.1"/>
    </source>
</evidence>
<dbReference type="Gene3D" id="2.40.10.500">
    <property type="match status" value="1"/>
</dbReference>
<proteinExistence type="predicted"/>
<dbReference type="Proteomes" id="UP000075515">
    <property type="component" value="Unassembled WGS sequence"/>
</dbReference>
<dbReference type="InterPro" id="IPR052918">
    <property type="entry name" value="Motility_Chemotaxis_Reg"/>
</dbReference>
<dbReference type="PANTHER" id="PTHR35580">
    <property type="entry name" value="CELL SURFACE GLYCOPROTEIN (S-LAYER PROTEIN)-LIKE PROTEIN"/>
    <property type="match status" value="1"/>
</dbReference>
<comment type="caution">
    <text evidence="2">The sequence shown here is derived from an EMBL/GenBank/DDBJ whole genome shotgun (WGS) entry which is preliminary data.</text>
</comment>
<gene>
    <name evidence="2" type="ORF">BE18_24915</name>
</gene>
<dbReference type="Gene3D" id="2.80.10.50">
    <property type="match status" value="1"/>
</dbReference>
<dbReference type="Pfam" id="PF13360">
    <property type="entry name" value="PQQ_2"/>
    <property type="match status" value="1"/>
</dbReference>
<evidence type="ECO:0000259" key="1">
    <source>
        <dbReference type="Pfam" id="PF13360"/>
    </source>
</evidence>
<sequence>MAPAAEICASPVDEDCDGDPQCPRLAPWARAYGGPGEQGATSIVSDAWGNYYVSGVFNGTVDFGAGPLTSAGGSDVFLLKLDPSGSVIWSRRFGSEHDERAPSLAVDGSGNIYFAGTYDGEGPYFYESPDFGGGPIPPANYSANALFLVKFDPEGNHIWSNGFPRTAIDFGGVVEMAVDGVGNVFVLRVAGGWDSVSYHVVKVSAGGGDVLWEKMLPGSESPGSSSGSGGLAVDSDGNVLVANADQDYVYSPGADFNVIKLSTTGALLWQRQFPSKAHVDPMASAASVAVNAAGEVLVTGYTDGTVDFGGGAPGAGDELSAVLVKLDAAGEVITSSTIPYPGGIILDPAGGMFLTGGSAVTKLDDSGTTLWSAHVDVPTGYRGGGADMTISPNGTFAFAGYIYPSMDTGPGPSTARFETFVATLNP</sequence>
<dbReference type="AlphaFoldDB" id="A0A150SKD3"/>
<dbReference type="SUPFAM" id="SSF50998">
    <property type="entry name" value="Quinoprotein alcohol dehydrogenase-like"/>
    <property type="match status" value="1"/>
</dbReference>
<name>A0A150SKD3_SORCE</name>
<accession>A0A150SKD3</accession>
<dbReference type="InterPro" id="IPR011047">
    <property type="entry name" value="Quinoprotein_ADH-like_sf"/>
</dbReference>
<dbReference type="InterPro" id="IPR002372">
    <property type="entry name" value="PQQ_rpt_dom"/>
</dbReference>
<organism evidence="2 3">
    <name type="scientific">Sorangium cellulosum</name>
    <name type="common">Polyangium cellulosum</name>
    <dbReference type="NCBI Taxonomy" id="56"/>
    <lineage>
        <taxon>Bacteria</taxon>
        <taxon>Pseudomonadati</taxon>
        <taxon>Myxococcota</taxon>
        <taxon>Polyangia</taxon>
        <taxon>Polyangiales</taxon>
        <taxon>Polyangiaceae</taxon>
        <taxon>Sorangium</taxon>
    </lineage>
</organism>
<feature type="domain" description="Pyrrolo-quinoline quinone repeat" evidence="1">
    <location>
        <begin position="199"/>
        <end position="298"/>
    </location>
</feature>
<evidence type="ECO:0000313" key="3">
    <source>
        <dbReference type="Proteomes" id="UP000075515"/>
    </source>
</evidence>
<dbReference type="PANTHER" id="PTHR35580:SF1">
    <property type="entry name" value="PHYTASE-LIKE DOMAIN-CONTAINING PROTEIN"/>
    <property type="match status" value="1"/>
</dbReference>
<reference evidence="2 3" key="1">
    <citation type="submission" date="2014-02" db="EMBL/GenBank/DDBJ databases">
        <title>The small core and large imbalanced accessory genome model reveals a collaborative survival strategy of Sorangium cellulosum strains in nature.</title>
        <authorList>
            <person name="Han K."/>
            <person name="Peng R."/>
            <person name="Blom J."/>
            <person name="Li Y.-Z."/>
        </authorList>
    </citation>
    <scope>NUCLEOTIDE SEQUENCE [LARGE SCALE GENOMIC DNA]</scope>
    <source>
        <strain evidence="2 3">So0149</strain>
    </source>
</reference>
<protein>
    <recommendedName>
        <fullName evidence="1">Pyrrolo-quinoline quinone repeat domain-containing protein</fullName>
    </recommendedName>
</protein>